<proteinExistence type="evidence at transcript level"/>
<feature type="region of interest" description="Disordered" evidence="1">
    <location>
        <begin position="1"/>
        <end position="30"/>
    </location>
</feature>
<dbReference type="EMBL" id="FJ695619">
    <property type="protein sequence ID" value="ACN60129.1"/>
    <property type="molecule type" value="mRNA"/>
</dbReference>
<accession>C0LEF0</accession>
<feature type="compositionally biased region" description="Polar residues" evidence="1">
    <location>
        <begin position="18"/>
        <end position="30"/>
    </location>
</feature>
<dbReference type="AlphaFoldDB" id="C0LEF0"/>
<evidence type="ECO:0000256" key="1">
    <source>
        <dbReference type="SAM" id="MobiDB-lite"/>
    </source>
</evidence>
<organism evidence="2">
    <name type="scientific">Serendipita indica</name>
    <name type="common">Root endophyte fungus</name>
    <name type="synonym">Piriformospora indica</name>
    <dbReference type="NCBI Taxonomy" id="65672"/>
    <lineage>
        <taxon>Eukaryota</taxon>
        <taxon>Fungi</taxon>
        <taxon>Dikarya</taxon>
        <taxon>Basidiomycota</taxon>
        <taxon>Agaricomycotina</taxon>
        <taxon>Agaricomycetes</taxon>
        <taxon>Sebacinales</taxon>
        <taxon>Serendipitaceae</taxon>
        <taxon>Serendipita</taxon>
    </lineage>
</organism>
<protein>
    <submittedName>
        <fullName evidence="2">Thiamine pyrophosphate binding domain-containing protein</fullName>
    </submittedName>
</protein>
<sequence length="47" mass="5031">MHTLVGTRVHPSAKRTQSHPGADSTTVSNIVGMTPREATWSLQPDSS</sequence>
<evidence type="ECO:0000313" key="2">
    <source>
        <dbReference type="EMBL" id="ACN60129.1"/>
    </source>
</evidence>
<reference evidence="2" key="1">
    <citation type="submission" date="2009-02" db="EMBL/GenBank/DDBJ databases">
        <title>Cloning of salt stress related thiamine pyrophosphate binding domain-containing protein from Piriformospora indica.</title>
        <authorList>
            <person name="Gahlot S."/>
            <person name="Joshi A."/>
            <person name="Tuteja N."/>
        </authorList>
    </citation>
    <scope>NUCLEOTIDE SEQUENCE</scope>
</reference>
<name>C0LEF0_SERIN</name>